<reference evidence="2" key="1">
    <citation type="submission" date="2025-08" db="UniProtKB">
        <authorList>
            <consortium name="RefSeq"/>
        </authorList>
    </citation>
    <scope>IDENTIFICATION</scope>
</reference>
<dbReference type="PANTHER" id="PTHR33539">
    <property type="entry name" value="UPF0764 PROTEIN C16ORF89"/>
    <property type="match status" value="1"/>
</dbReference>
<name>A0AAJ7VZE6_CEPCN</name>
<proteinExistence type="predicted"/>
<organism evidence="1 2">
    <name type="scientific">Cephus cinctus</name>
    <name type="common">Wheat stem sawfly</name>
    <dbReference type="NCBI Taxonomy" id="211228"/>
    <lineage>
        <taxon>Eukaryota</taxon>
        <taxon>Metazoa</taxon>
        <taxon>Ecdysozoa</taxon>
        <taxon>Arthropoda</taxon>
        <taxon>Hexapoda</taxon>
        <taxon>Insecta</taxon>
        <taxon>Pterygota</taxon>
        <taxon>Neoptera</taxon>
        <taxon>Endopterygota</taxon>
        <taxon>Hymenoptera</taxon>
        <taxon>Cephoidea</taxon>
        <taxon>Cephidae</taxon>
        <taxon>Cephus</taxon>
    </lineage>
</organism>
<dbReference type="KEGG" id="ccin:107265883"/>
<gene>
    <name evidence="2" type="primary">LOC107265883</name>
</gene>
<dbReference type="AlphaFoldDB" id="A0AAJ7VZE6"/>
<keyword evidence="1" id="KW-1185">Reference proteome</keyword>
<protein>
    <submittedName>
        <fullName evidence="2">UPF0764 protein C16orf89 homolog</fullName>
    </submittedName>
</protein>
<evidence type="ECO:0000313" key="2">
    <source>
        <dbReference type="RefSeq" id="XP_024938839.1"/>
    </source>
</evidence>
<dbReference type="GO" id="GO:0016020">
    <property type="term" value="C:membrane"/>
    <property type="evidence" value="ECO:0007669"/>
    <property type="project" value="TreeGrafter"/>
</dbReference>
<dbReference type="Proteomes" id="UP000694920">
    <property type="component" value="Unplaced"/>
</dbReference>
<dbReference type="PANTHER" id="PTHR33539:SF1">
    <property type="entry name" value="UPF0764 PROTEIN C16ORF89"/>
    <property type="match status" value="1"/>
</dbReference>
<dbReference type="GO" id="GO:0005829">
    <property type="term" value="C:cytosol"/>
    <property type="evidence" value="ECO:0007669"/>
    <property type="project" value="TreeGrafter"/>
</dbReference>
<sequence>MDRAKFRNFLQNFGIVLFLVIIFILQYVNAALTTVGLGTRLKTLHDTVEYMAKRPEQMNVDAIFGITLVEANTMACLEHPKLNVLDKQYRRILKNILRISRDARINTMSIINLKNEQYHPLIRIMNQPKIWIRPIHWRLGLLGKIPVAGEGLTSFCTKRIMYQGTPQENDSDNCLINLSLGVLQRNCKVSNDCAEMLLRDDNPRGYPLTHRLLYIQLARALGCQEHLRTNFTQLIPLYCKRILQDLVELEATRFPEMARDLATEQILLCGMEGFLEFANDHYTSLILSWPNYAGCFSAFG</sequence>
<evidence type="ECO:0000313" key="1">
    <source>
        <dbReference type="Proteomes" id="UP000694920"/>
    </source>
</evidence>
<dbReference type="InterPro" id="IPR031751">
    <property type="entry name" value="DUF4735"/>
</dbReference>
<dbReference type="RefSeq" id="XP_024938839.1">
    <property type="nucleotide sequence ID" value="XM_025083071.1"/>
</dbReference>
<dbReference type="Pfam" id="PF15882">
    <property type="entry name" value="DUF4735"/>
    <property type="match status" value="1"/>
</dbReference>
<accession>A0AAJ7VZE6</accession>
<dbReference type="GeneID" id="107265883"/>